<reference evidence="1 2" key="1">
    <citation type="journal article" date="2005" name="Genome Res.">
        <title>Living with two extremes: conclusions from the genome sequence of Natronomonas pharaonis.</title>
        <authorList>
            <person name="Falb M."/>
            <person name="Pfeiffer F."/>
            <person name="Palm P."/>
            <person name="Rodewald K."/>
            <person name="Hickmann V."/>
            <person name="Tittor J."/>
            <person name="Oesterhelt D."/>
        </authorList>
    </citation>
    <scope>NUCLEOTIDE SEQUENCE [LARGE SCALE GENOMIC DNA]</scope>
    <source>
        <strain evidence="2">ATCC 35678 / DSM 2160 / CIP 103997 / JCM 8858 / NBRC 14720 / NCIMB 2260 / Gabara</strain>
    </source>
</reference>
<dbReference type="HOGENOM" id="CLU_184177_0_0_2"/>
<gene>
    <name evidence="1" type="ordered locus">NP_0708A</name>
</gene>
<evidence type="ECO:0000313" key="2">
    <source>
        <dbReference type="Proteomes" id="UP000002698"/>
    </source>
</evidence>
<dbReference type="Pfam" id="PF24442">
    <property type="entry name" value="DUF7561"/>
    <property type="match status" value="1"/>
</dbReference>
<proteinExistence type="predicted"/>
<dbReference type="EMBL" id="CR936257">
    <property type="protein sequence ID" value="CAI48445.1"/>
    <property type="molecule type" value="Genomic_DNA"/>
</dbReference>
<dbReference type="GeneID" id="3700937"/>
<dbReference type="STRING" id="348780.NP_0708A"/>
<dbReference type="RefSeq" id="WP_011322081.1">
    <property type="nucleotide sequence ID" value="NC_007426.1"/>
</dbReference>
<dbReference type="Proteomes" id="UP000002698">
    <property type="component" value="Chromosome"/>
</dbReference>
<accession>A0A1U7EU27</accession>
<dbReference type="KEGG" id="nph:NP_0708A"/>
<keyword evidence="2" id="KW-1185">Reference proteome</keyword>
<dbReference type="OrthoDB" id="190410at2157"/>
<dbReference type="InterPro" id="IPR055983">
    <property type="entry name" value="DUF7561"/>
</dbReference>
<protein>
    <submittedName>
        <fullName evidence="1">Small CPxCG-related zinc finger protein</fullName>
    </submittedName>
</protein>
<evidence type="ECO:0000313" key="1">
    <source>
        <dbReference type="EMBL" id="CAI48445.1"/>
    </source>
</evidence>
<dbReference type="eggNOG" id="arCOG06446">
    <property type="taxonomic scope" value="Archaea"/>
</dbReference>
<organism evidence="1 2">
    <name type="scientific">Natronomonas pharaonis (strain ATCC 35678 / DSM 2160 / CIP 103997 / JCM 8858 / NBRC 14720 / NCIMB 2260 / Gabara)</name>
    <name type="common">Halobacterium pharaonis</name>
    <dbReference type="NCBI Taxonomy" id="348780"/>
    <lineage>
        <taxon>Archaea</taxon>
        <taxon>Methanobacteriati</taxon>
        <taxon>Methanobacteriota</taxon>
        <taxon>Stenosarchaea group</taxon>
        <taxon>Halobacteria</taxon>
        <taxon>Halobacteriales</taxon>
        <taxon>Natronomonadaceae</taxon>
        <taxon>Natronomonas</taxon>
    </lineage>
</organism>
<dbReference type="AlphaFoldDB" id="A0A1U7EU27"/>
<sequence>MASDPCEACGEDVQIGGGISGIWSSDPSGTGGMTLEFADGSAFFLCFDCIESLPEEPTVDDVRDLTDDG</sequence>
<name>A0A1U7EU27_NATPD</name>
<dbReference type="EnsemblBacteria" id="CAI48445">
    <property type="protein sequence ID" value="CAI48445"/>
    <property type="gene ID" value="NP_0708A"/>
</dbReference>